<dbReference type="OrthoDB" id="10628211at2759"/>
<reference evidence="1 2" key="1">
    <citation type="journal article" date="2013" name="BMC Genomics">
        <title>Comparative genomics of parasitic silkworm microsporidia reveal an association between genome expansion and host adaptation.</title>
        <authorList>
            <person name="Pan G."/>
            <person name="Xu J."/>
            <person name="Li T."/>
            <person name="Xia Q."/>
            <person name="Liu S.L."/>
            <person name="Zhang G."/>
            <person name="Li S."/>
            <person name="Li C."/>
            <person name="Liu H."/>
            <person name="Yang L."/>
            <person name="Liu T."/>
            <person name="Zhang X."/>
            <person name="Wu Z."/>
            <person name="Fan W."/>
            <person name="Dang X."/>
            <person name="Xiang H."/>
            <person name="Tao M."/>
            <person name="Li Y."/>
            <person name="Hu J."/>
            <person name="Li Z."/>
            <person name="Lin L."/>
            <person name="Luo J."/>
            <person name="Geng L."/>
            <person name="Wang L."/>
            <person name="Long M."/>
            <person name="Wan Y."/>
            <person name="He N."/>
            <person name="Zhang Z."/>
            <person name="Lu C."/>
            <person name="Keeling P.J."/>
            <person name="Wang J."/>
            <person name="Xiang Z."/>
            <person name="Zhou Z."/>
        </authorList>
    </citation>
    <scope>NUCLEOTIDE SEQUENCE [LARGE SCALE GENOMIC DNA]</scope>
    <source>
        <strain evidence="2">CQ1 / CVCC 102059</strain>
    </source>
</reference>
<gene>
    <name evidence="1" type="primary">HSWP14</name>
    <name evidence="1" type="ORF">NBO_364g0009</name>
</gene>
<dbReference type="HOGENOM" id="CLU_776325_0_0_1"/>
<dbReference type="EMBL" id="KB909272">
    <property type="protein sequence ID" value="EOB12803.1"/>
    <property type="molecule type" value="Genomic_DNA"/>
</dbReference>
<keyword evidence="2" id="KW-1185">Reference proteome</keyword>
<organism evidence="1 2">
    <name type="scientific">Nosema bombycis (strain CQ1 / CVCC 102059)</name>
    <name type="common">Microsporidian parasite</name>
    <name type="synonym">Pebrine of silkworm</name>
    <dbReference type="NCBI Taxonomy" id="578461"/>
    <lineage>
        <taxon>Eukaryota</taxon>
        <taxon>Fungi</taxon>
        <taxon>Fungi incertae sedis</taxon>
        <taxon>Microsporidia</taxon>
        <taxon>Nosematidae</taxon>
        <taxon>Nosema</taxon>
    </lineage>
</organism>
<evidence type="ECO:0000313" key="2">
    <source>
        <dbReference type="Proteomes" id="UP000016927"/>
    </source>
</evidence>
<evidence type="ECO:0000313" key="1">
    <source>
        <dbReference type="EMBL" id="EOB12803.1"/>
    </source>
</evidence>
<name>R0MJ40_NOSB1</name>
<protein>
    <submittedName>
        <fullName evidence="1">Putative spore wall protein 14</fullName>
    </submittedName>
</protein>
<dbReference type="Proteomes" id="UP000016927">
    <property type="component" value="Unassembled WGS sequence"/>
</dbReference>
<proteinExistence type="predicted"/>
<dbReference type="VEuPathDB" id="MicrosporidiaDB:NBO_364g0009"/>
<accession>R0MJ40</accession>
<dbReference type="AlphaFoldDB" id="R0MJ40"/>
<sequence>MILDIRDIISELNADNAETLTDLIDKTNVVMDSNENPLYDVNSVGVESYVMIRSIIRILTKNGIDKKKKNRKFLKNCCHEKYVLGNEIVFEEFNLLYLDFCEACLQLLESPKTNESNDNSNENNIKKQQYFLEDVFPTDEKVFVYVLTSSEEISLSRKSIDSSINLFMRNEYTLFRPNVQHMYELPKINTYKNEEQKNPSLKFKHKKSFTKLLLLLIHINSIYNSKEVIYRIEKLDDDFYEVECSTPIIPSLDDIKEHYMKKDIKDFSKVKLYNAFTLIDGSTDSYSLINDDETENAPIEERLMVLSCGHPMGLSLIDDFFEYCYKNTDKDLECHLCRIPVKILGSFDSIIYKKIDT</sequence>